<comment type="caution">
    <text evidence="2">The sequence shown here is derived from an EMBL/GenBank/DDBJ whole genome shotgun (WGS) entry which is preliminary data.</text>
</comment>
<feature type="compositionally biased region" description="Low complexity" evidence="1">
    <location>
        <begin position="38"/>
        <end position="104"/>
    </location>
</feature>
<protein>
    <submittedName>
        <fullName evidence="2">Uncharacterized protein</fullName>
    </submittedName>
</protein>
<dbReference type="Proteomes" id="UP000800235">
    <property type="component" value="Unassembled WGS sequence"/>
</dbReference>
<dbReference type="AlphaFoldDB" id="A0A9P4NI05"/>
<organism evidence="2 3">
    <name type="scientific">Tothia fuscella</name>
    <dbReference type="NCBI Taxonomy" id="1048955"/>
    <lineage>
        <taxon>Eukaryota</taxon>
        <taxon>Fungi</taxon>
        <taxon>Dikarya</taxon>
        <taxon>Ascomycota</taxon>
        <taxon>Pezizomycotina</taxon>
        <taxon>Dothideomycetes</taxon>
        <taxon>Pleosporomycetidae</taxon>
        <taxon>Venturiales</taxon>
        <taxon>Cylindrosympodiaceae</taxon>
        <taxon>Tothia</taxon>
    </lineage>
</organism>
<evidence type="ECO:0000256" key="1">
    <source>
        <dbReference type="SAM" id="MobiDB-lite"/>
    </source>
</evidence>
<sequence>MLRRLLQQHNVMSRRPLRLEMPIVHHIKQTSTLETNQSLSSPSSIASSTCNSPLLPSSNLSSSNKSSLALSNPSPSSSSSPSLSSPSPSPSSIPSASMPSSPLMSSASLISPFALFSFFDAGSSPPSFPFRPFVPL</sequence>
<proteinExistence type="predicted"/>
<evidence type="ECO:0000313" key="2">
    <source>
        <dbReference type="EMBL" id="KAF2422369.1"/>
    </source>
</evidence>
<name>A0A9P4NI05_9PEZI</name>
<keyword evidence="3" id="KW-1185">Reference proteome</keyword>
<evidence type="ECO:0000313" key="3">
    <source>
        <dbReference type="Proteomes" id="UP000800235"/>
    </source>
</evidence>
<feature type="region of interest" description="Disordered" evidence="1">
    <location>
        <begin position="30"/>
        <end position="104"/>
    </location>
</feature>
<gene>
    <name evidence="2" type="ORF">EJ08DRAFT_480999</name>
</gene>
<dbReference type="EMBL" id="MU007091">
    <property type="protein sequence ID" value="KAF2422369.1"/>
    <property type="molecule type" value="Genomic_DNA"/>
</dbReference>
<accession>A0A9P4NI05</accession>
<reference evidence="2" key="1">
    <citation type="journal article" date="2020" name="Stud. Mycol.">
        <title>101 Dothideomycetes genomes: a test case for predicting lifestyles and emergence of pathogens.</title>
        <authorList>
            <person name="Haridas S."/>
            <person name="Albert R."/>
            <person name="Binder M."/>
            <person name="Bloem J."/>
            <person name="Labutti K."/>
            <person name="Salamov A."/>
            <person name="Andreopoulos B."/>
            <person name="Baker S."/>
            <person name="Barry K."/>
            <person name="Bills G."/>
            <person name="Bluhm B."/>
            <person name="Cannon C."/>
            <person name="Castanera R."/>
            <person name="Culley D."/>
            <person name="Daum C."/>
            <person name="Ezra D."/>
            <person name="Gonzalez J."/>
            <person name="Henrissat B."/>
            <person name="Kuo A."/>
            <person name="Liang C."/>
            <person name="Lipzen A."/>
            <person name="Lutzoni F."/>
            <person name="Magnuson J."/>
            <person name="Mondo S."/>
            <person name="Nolan M."/>
            <person name="Ohm R."/>
            <person name="Pangilinan J."/>
            <person name="Park H.-J."/>
            <person name="Ramirez L."/>
            <person name="Alfaro M."/>
            <person name="Sun H."/>
            <person name="Tritt A."/>
            <person name="Yoshinaga Y."/>
            <person name="Zwiers L.-H."/>
            <person name="Turgeon B."/>
            <person name="Goodwin S."/>
            <person name="Spatafora J."/>
            <person name="Crous P."/>
            <person name="Grigoriev I."/>
        </authorList>
    </citation>
    <scope>NUCLEOTIDE SEQUENCE</scope>
    <source>
        <strain evidence="2">CBS 130266</strain>
    </source>
</reference>